<feature type="region of interest" description="Disordered" evidence="1">
    <location>
        <begin position="61"/>
        <end position="92"/>
    </location>
</feature>
<dbReference type="AlphaFoldDB" id="A0A1B6GIZ9"/>
<dbReference type="EMBL" id="GECZ01007360">
    <property type="protein sequence ID" value="JAS62409.1"/>
    <property type="molecule type" value="Transcribed_RNA"/>
</dbReference>
<reference evidence="2" key="1">
    <citation type="submission" date="2015-11" db="EMBL/GenBank/DDBJ databases">
        <title>De novo transcriptome assembly of four potential Pierce s Disease insect vectors from Arizona vineyards.</title>
        <authorList>
            <person name="Tassone E.E."/>
        </authorList>
    </citation>
    <scope>NUCLEOTIDE SEQUENCE</scope>
</reference>
<gene>
    <name evidence="2" type="ORF">g.7641</name>
</gene>
<proteinExistence type="predicted"/>
<protein>
    <submittedName>
        <fullName evidence="2">Uncharacterized protein</fullName>
    </submittedName>
</protein>
<evidence type="ECO:0000313" key="2">
    <source>
        <dbReference type="EMBL" id="JAS62409.1"/>
    </source>
</evidence>
<organism evidence="2">
    <name type="scientific">Cuerna arida</name>
    <dbReference type="NCBI Taxonomy" id="1464854"/>
    <lineage>
        <taxon>Eukaryota</taxon>
        <taxon>Metazoa</taxon>
        <taxon>Ecdysozoa</taxon>
        <taxon>Arthropoda</taxon>
        <taxon>Hexapoda</taxon>
        <taxon>Insecta</taxon>
        <taxon>Pterygota</taxon>
        <taxon>Neoptera</taxon>
        <taxon>Paraneoptera</taxon>
        <taxon>Hemiptera</taxon>
        <taxon>Auchenorrhyncha</taxon>
        <taxon>Membracoidea</taxon>
        <taxon>Cicadellidae</taxon>
        <taxon>Cicadellinae</taxon>
        <taxon>Proconiini</taxon>
        <taxon>Cuerna</taxon>
    </lineage>
</organism>
<sequence length="109" mass="12357">MSEKPRKPQRPNLKLSPSVKVMVFRKKSSNLSCRARRPPSAAVENINTGKQLVHNKKEIIPLQATSDSHRKDPVPSSSTKTTKSEILPGLNTRTKRTFRKFLTMFNSKN</sequence>
<evidence type="ECO:0000256" key="1">
    <source>
        <dbReference type="SAM" id="MobiDB-lite"/>
    </source>
</evidence>
<name>A0A1B6GIZ9_9HEMI</name>
<accession>A0A1B6GIZ9</accession>